<evidence type="ECO:0000313" key="2">
    <source>
        <dbReference type="EMBL" id="MEJ6012137.1"/>
    </source>
</evidence>
<gene>
    <name evidence="2" type="ORF">WG900_19710</name>
</gene>
<evidence type="ECO:0000256" key="1">
    <source>
        <dbReference type="SAM" id="SignalP"/>
    </source>
</evidence>
<organism evidence="2 3">
    <name type="scientific">Novosphingobium aquae</name>
    <dbReference type="NCBI Taxonomy" id="3133435"/>
    <lineage>
        <taxon>Bacteria</taxon>
        <taxon>Pseudomonadati</taxon>
        <taxon>Pseudomonadota</taxon>
        <taxon>Alphaproteobacteria</taxon>
        <taxon>Sphingomonadales</taxon>
        <taxon>Sphingomonadaceae</taxon>
        <taxon>Novosphingobium</taxon>
    </lineage>
</organism>
<accession>A0ABU8SDT4</accession>
<keyword evidence="1" id="KW-0732">Signal</keyword>
<dbReference type="RefSeq" id="WP_339970027.1">
    <property type="nucleotide sequence ID" value="NZ_JBBHJY010000014.1"/>
</dbReference>
<keyword evidence="3" id="KW-1185">Reference proteome</keyword>
<proteinExistence type="predicted"/>
<feature type="signal peptide" evidence="1">
    <location>
        <begin position="1"/>
        <end position="23"/>
    </location>
</feature>
<evidence type="ECO:0000313" key="3">
    <source>
        <dbReference type="Proteomes" id="UP001379235"/>
    </source>
</evidence>
<sequence length="110" mass="10896">MKSIVILAAASLAVGSAGAPALAADASPAGTAAKYTSKTTPMSVLLGDPAAKAVLVKHVPQLVANSDIAERAGGMTLSEIGEAIKAYSPDVLSEAVLVKIDTDLAALPAR</sequence>
<feature type="chain" id="PRO_5045884648" evidence="1">
    <location>
        <begin position="24"/>
        <end position="110"/>
    </location>
</feature>
<dbReference type="EMBL" id="JBBHJY010000014">
    <property type="protein sequence ID" value="MEJ6012137.1"/>
    <property type="molecule type" value="Genomic_DNA"/>
</dbReference>
<reference evidence="2 3" key="1">
    <citation type="submission" date="2024-03" db="EMBL/GenBank/DDBJ databases">
        <authorList>
            <person name="Jo J.-H."/>
        </authorList>
    </citation>
    <scope>NUCLEOTIDE SEQUENCE [LARGE SCALE GENOMIC DNA]</scope>
    <source>
        <strain evidence="2 3">AS3R-12</strain>
    </source>
</reference>
<name>A0ABU8SDT4_9SPHN</name>
<dbReference type="Proteomes" id="UP001379235">
    <property type="component" value="Unassembled WGS sequence"/>
</dbReference>
<comment type="caution">
    <text evidence="2">The sequence shown here is derived from an EMBL/GenBank/DDBJ whole genome shotgun (WGS) entry which is preliminary data.</text>
</comment>
<protein>
    <submittedName>
        <fullName evidence="2">Uncharacterized protein</fullName>
    </submittedName>
</protein>